<organism evidence="3 4">
    <name type="scientific">Methanofervidicoccus abyssi</name>
    <dbReference type="NCBI Taxonomy" id="2082189"/>
    <lineage>
        <taxon>Archaea</taxon>
        <taxon>Methanobacteriati</taxon>
        <taxon>Methanobacteriota</taxon>
        <taxon>Methanomada group</taxon>
        <taxon>Methanococci</taxon>
        <taxon>Methanococcales</taxon>
        <taxon>Methanofervidicoccus</taxon>
    </lineage>
</organism>
<dbReference type="SUPFAM" id="SSF56091">
    <property type="entry name" value="DNA ligase/mRNA capping enzyme, catalytic domain"/>
    <property type="match status" value="1"/>
</dbReference>
<feature type="domain" description="RNA ligase" evidence="1">
    <location>
        <begin position="86"/>
        <end position="253"/>
    </location>
</feature>
<name>A0A401HPG4_9EURY</name>
<dbReference type="NCBIfam" id="TIGR01209">
    <property type="entry name" value="RNA ligase"/>
    <property type="match status" value="1"/>
</dbReference>
<dbReference type="Gene3D" id="3.30.1490.70">
    <property type="match status" value="1"/>
</dbReference>
<comment type="caution">
    <text evidence="3">The sequence shown here is derived from an EMBL/GenBank/DDBJ whole genome shotgun (WGS) entry which is preliminary data.</text>
</comment>
<evidence type="ECO:0000259" key="2">
    <source>
        <dbReference type="Pfam" id="PF18330"/>
    </source>
</evidence>
<dbReference type="CDD" id="cd07894">
    <property type="entry name" value="Adenylation_RNA_ligase"/>
    <property type="match status" value="1"/>
</dbReference>
<dbReference type="Gene3D" id="3.10.450.740">
    <property type="match status" value="1"/>
</dbReference>
<proteinExistence type="predicted"/>
<evidence type="ECO:0000313" key="3">
    <source>
        <dbReference type="EMBL" id="GBF36102.1"/>
    </source>
</evidence>
<dbReference type="InterPro" id="IPR041596">
    <property type="entry name" value="Lig_Pab1020_C"/>
</dbReference>
<dbReference type="RefSeq" id="WP_131006892.1">
    <property type="nucleotide sequence ID" value="NZ_BFAX01000002.1"/>
</dbReference>
<dbReference type="PRINTS" id="PR01048">
    <property type="entry name" value="Y414FAMILY"/>
</dbReference>
<dbReference type="Pfam" id="PF09414">
    <property type="entry name" value="RNA_ligase"/>
    <property type="match status" value="1"/>
</dbReference>
<dbReference type="OrthoDB" id="14524at2157"/>
<gene>
    <name evidence="3" type="ORF">MHHB_P0327</name>
</gene>
<dbReference type="Proteomes" id="UP000290527">
    <property type="component" value="Unassembled WGS sequence"/>
</dbReference>
<feature type="domain" description="RNA ligase Pab1020 C-terminal" evidence="2">
    <location>
        <begin position="264"/>
        <end position="389"/>
    </location>
</feature>
<evidence type="ECO:0000259" key="1">
    <source>
        <dbReference type="Pfam" id="PF09414"/>
    </source>
</evidence>
<accession>A0A401HPG4</accession>
<keyword evidence="4" id="KW-1185">Reference proteome</keyword>
<dbReference type="Gene3D" id="3.30.70.2160">
    <property type="match status" value="1"/>
</dbReference>
<protein>
    <recommendedName>
        <fullName evidence="5">ATP-dependent DNA ligase</fullName>
    </recommendedName>
</protein>
<reference evidence="3 4" key="1">
    <citation type="journal article" date="2019" name="Int. J. Syst. Evol. Microbiol.">
        <title>Methanofervidicoccus abyssi gen. nov., sp. nov., a hydrogenotrophic methanogen, isolated from a hydrothermal vent chimney in the Mid-Cayman Spreading Center, the Caribbean Sea.</title>
        <authorList>
            <person name="Sakai S."/>
            <person name="Takaki Y."/>
            <person name="Miyazaki M."/>
            <person name="Ogawara M."/>
            <person name="Yanagawa K."/>
            <person name="Miyazaki J."/>
            <person name="Takai K."/>
        </authorList>
    </citation>
    <scope>NUCLEOTIDE SEQUENCE [LARGE SCALE GENOMIC DNA]</scope>
    <source>
        <strain evidence="3 4">HHB</strain>
    </source>
</reference>
<dbReference type="Gene3D" id="3.30.470.30">
    <property type="entry name" value="DNA ligase/mRNA capping enzyme"/>
    <property type="match status" value="1"/>
</dbReference>
<dbReference type="Pfam" id="PF18330">
    <property type="entry name" value="Lig_C"/>
    <property type="match status" value="1"/>
</dbReference>
<dbReference type="InterPro" id="IPR021122">
    <property type="entry name" value="RNA_ligase_dom_REL/Rnl2"/>
</dbReference>
<evidence type="ECO:0008006" key="5">
    <source>
        <dbReference type="Google" id="ProtNLM"/>
    </source>
</evidence>
<sequence>MDIYISKVSERLNLEKEVIKNAIDRKVISLCKYKNKRYIIFKKKVRHIERGTVLFLNKEMDVVMGYPKIRRALVLDPTVKKYFIDKVVVEEKLNGYNVRVVYIEDEVLAITRGGRICPFTTKKVLKLLNTDILKDHPEVMLCGEMIGLNNPYVSHYYPEVDMKIYEDENVVIKENLGLYIFDVKDREKNTPLSVEDRNRLLEEYNVPYVKPLGVFKKEDVEEIKNIVLKLNSEGREGIVLKDPNMMVDPIKYTTHYTHCQDLSVAFRYTFDLGIHFMFSRLIREGYQSYEFNEGKEELERRAVSIGKSIVYPMVESIREVSRGKLITEDFELYFESEEDTEEFFKYLREVHISYVVKEREVLKNGICRVVIGKVYPSTKDKIKSYLDGSLW</sequence>
<evidence type="ECO:0000313" key="4">
    <source>
        <dbReference type="Proteomes" id="UP000290527"/>
    </source>
</evidence>
<dbReference type="EMBL" id="BFAX01000002">
    <property type="protein sequence ID" value="GBF36102.1"/>
    <property type="molecule type" value="Genomic_DNA"/>
</dbReference>
<dbReference type="AlphaFoldDB" id="A0A401HPG4"/>
<dbReference type="InterPro" id="IPR001072">
    <property type="entry name" value="RNA_ligase_Pab1020"/>
</dbReference>